<keyword evidence="1" id="KW-0472">Membrane</keyword>
<sequence>MEVAHKKTIESEGVEKHVFPTQSRRVQHNEISSVPNALVLPPCYGIVGHPSLKIYRFQLPGNLHPLLDHIVEGCANYANSLPSGWRTVTHWLFYILLFISLSVFRTKSLLRTYLYSLTKQDVALRDVPGMYEVARPIMHYIKRAIER</sequence>
<dbReference type="EMBL" id="JALLAZ020001633">
    <property type="protein sequence ID" value="KAL3770295.1"/>
    <property type="molecule type" value="Genomic_DNA"/>
</dbReference>
<protein>
    <submittedName>
        <fullName evidence="2">Uncharacterized protein</fullName>
    </submittedName>
</protein>
<organism evidence="2 3">
    <name type="scientific">Stephanodiscus triporus</name>
    <dbReference type="NCBI Taxonomy" id="2934178"/>
    <lineage>
        <taxon>Eukaryota</taxon>
        <taxon>Sar</taxon>
        <taxon>Stramenopiles</taxon>
        <taxon>Ochrophyta</taxon>
        <taxon>Bacillariophyta</taxon>
        <taxon>Coscinodiscophyceae</taxon>
        <taxon>Thalassiosirophycidae</taxon>
        <taxon>Stephanodiscales</taxon>
        <taxon>Stephanodiscaceae</taxon>
        <taxon>Stephanodiscus</taxon>
    </lineage>
</organism>
<name>A0ABD3NC83_9STRA</name>
<evidence type="ECO:0000313" key="3">
    <source>
        <dbReference type="Proteomes" id="UP001530315"/>
    </source>
</evidence>
<keyword evidence="1" id="KW-1133">Transmembrane helix</keyword>
<gene>
    <name evidence="2" type="ORF">ACHAW5_000674</name>
</gene>
<keyword evidence="3" id="KW-1185">Reference proteome</keyword>
<proteinExistence type="predicted"/>
<dbReference type="AlphaFoldDB" id="A0ABD3NC83"/>
<evidence type="ECO:0000256" key="1">
    <source>
        <dbReference type="SAM" id="Phobius"/>
    </source>
</evidence>
<feature type="transmembrane region" description="Helical" evidence="1">
    <location>
        <begin position="91"/>
        <end position="110"/>
    </location>
</feature>
<accession>A0ABD3NC83</accession>
<comment type="caution">
    <text evidence="2">The sequence shown here is derived from an EMBL/GenBank/DDBJ whole genome shotgun (WGS) entry which is preliminary data.</text>
</comment>
<evidence type="ECO:0000313" key="2">
    <source>
        <dbReference type="EMBL" id="KAL3770295.1"/>
    </source>
</evidence>
<reference evidence="2 3" key="1">
    <citation type="submission" date="2024-10" db="EMBL/GenBank/DDBJ databases">
        <title>Updated reference genomes for cyclostephanoid diatoms.</title>
        <authorList>
            <person name="Roberts W.R."/>
            <person name="Alverson A.J."/>
        </authorList>
    </citation>
    <scope>NUCLEOTIDE SEQUENCE [LARGE SCALE GENOMIC DNA]</scope>
    <source>
        <strain evidence="2 3">AJA276-08</strain>
    </source>
</reference>
<dbReference type="Proteomes" id="UP001530315">
    <property type="component" value="Unassembled WGS sequence"/>
</dbReference>
<keyword evidence="1" id="KW-0812">Transmembrane</keyword>